<evidence type="ECO:0000256" key="1">
    <source>
        <dbReference type="SAM" id="MobiDB-lite"/>
    </source>
</evidence>
<dbReference type="Proteomes" id="UP001243989">
    <property type="component" value="Unassembled WGS sequence"/>
</dbReference>
<evidence type="ECO:0000313" key="5">
    <source>
        <dbReference type="Proteomes" id="UP001243989"/>
    </source>
</evidence>
<dbReference type="PANTHER" id="PTHR10622">
    <property type="entry name" value="HET DOMAIN-CONTAINING PROTEIN"/>
    <property type="match status" value="1"/>
</dbReference>
<evidence type="ECO:0000259" key="3">
    <source>
        <dbReference type="Pfam" id="PF26640"/>
    </source>
</evidence>
<dbReference type="PANTHER" id="PTHR10622:SF12">
    <property type="entry name" value="HET DOMAIN-CONTAINING PROTEIN"/>
    <property type="match status" value="1"/>
</dbReference>
<comment type="caution">
    <text evidence="4">The sequence shown here is derived from an EMBL/GenBank/DDBJ whole genome shotgun (WGS) entry which is preliminary data.</text>
</comment>
<proteinExistence type="predicted"/>
<gene>
    <name evidence="4" type="ORF">BDP81DRAFT_433892</name>
</gene>
<keyword evidence="5" id="KW-1185">Reference proteome</keyword>
<dbReference type="Pfam" id="PF06985">
    <property type="entry name" value="HET"/>
    <property type="match status" value="1"/>
</dbReference>
<evidence type="ECO:0000259" key="2">
    <source>
        <dbReference type="Pfam" id="PF06985"/>
    </source>
</evidence>
<accession>A0AAJ0EE03</accession>
<feature type="compositionally biased region" description="Polar residues" evidence="1">
    <location>
        <begin position="390"/>
        <end position="417"/>
    </location>
</feature>
<dbReference type="RefSeq" id="XP_060442112.1">
    <property type="nucleotide sequence ID" value="XM_060590905.1"/>
</dbReference>
<organism evidence="4 5">
    <name type="scientific">Colletotrichum phormii</name>
    <dbReference type="NCBI Taxonomy" id="359342"/>
    <lineage>
        <taxon>Eukaryota</taxon>
        <taxon>Fungi</taxon>
        <taxon>Dikarya</taxon>
        <taxon>Ascomycota</taxon>
        <taxon>Pezizomycotina</taxon>
        <taxon>Sordariomycetes</taxon>
        <taxon>Hypocreomycetidae</taxon>
        <taxon>Glomerellales</taxon>
        <taxon>Glomerellaceae</taxon>
        <taxon>Colletotrichum</taxon>
        <taxon>Colletotrichum acutatum species complex</taxon>
    </lineage>
</organism>
<sequence length="776" mass="86963">MNVFNTISRKLQSVDFPPPFSYATFSHSSAAHEHDGWHASDSAGVQAIIDKACVLALQNGVHFIWIDSLCIDQDSSADVSEAINSSWKYFQSAALCMVYLFDLPCGPSHLSEETWKQSQYWSRVWSLQVLVFAPRIVFYDSRWHLKGDTSSDAFSSLLSRVTGIDADVLAKRSTLHSISIARRMSWAVGKRSFRAEDLSYALLGIFGIRLSIIYGEGEDAAFRRLQEEILKTTSDTTLFAWTSLDETLPRGIFARSVEEFKCFGQTELASAPFRLDGFAELTSRGVLIQSKCLQTNGDIFLDLGMPRKENSHAKRCGISIRRRPCGTYFRVSSSMTQMVLTNESAEVMRVIVEAGDINTVKTFNDQVHATFQWSLTSRQKRPDSNNNNNTIETSNLCHTPSNGSCFANNESSTSCHSLQPHPIIESPLPEGNDADWVHVGEPWANSGRLGPSQQGADQTSVEESDSDTFMSFIHEETPAELLVSDGEISEASNEPVSGTEFGSVRMTMATSTDRIATRNAARIGDVTLVRRLARQAVQNFRNTQQIHLQRTGRQKPLVDMKRETIRFRRHRIHATKRKPDLAGSTDFACPFLVKNPWKHLDCLREDALSTMLDVRDHLWRSHRVPYHCPVCIQTFVSAARRDEHILERDCRLKDYPNFQGVTQDQRDLISRTQDIPGSKKQWFAIWDILFPGEDRRPKSAFVKNTVGSEVGDFRTFFKARGLALIGSSVEELWGELDHEGGNCATALHSMVLGEAINALVDGMLGSVPSMDSCVDH</sequence>
<dbReference type="AlphaFoldDB" id="A0AAJ0EE03"/>
<name>A0AAJ0EE03_9PEZI</name>
<reference evidence="4" key="1">
    <citation type="submission" date="2021-06" db="EMBL/GenBank/DDBJ databases">
        <title>Comparative genomics, transcriptomics and evolutionary studies reveal genomic signatures of adaptation to plant cell wall in hemibiotrophic fungi.</title>
        <authorList>
            <consortium name="DOE Joint Genome Institute"/>
            <person name="Baroncelli R."/>
            <person name="Diaz J.F."/>
            <person name="Benocci T."/>
            <person name="Peng M."/>
            <person name="Battaglia E."/>
            <person name="Haridas S."/>
            <person name="Andreopoulos W."/>
            <person name="Labutti K."/>
            <person name="Pangilinan J."/>
            <person name="Floch G.L."/>
            <person name="Makela M.R."/>
            <person name="Henrissat B."/>
            <person name="Grigoriev I.V."/>
            <person name="Crouch J.A."/>
            <person name="De Vries R.P."/>
            <person name="Sukno S.A."/>
            <person name="Thon M.R."/>
        </authorList>
    </citation>
    <scope>NUCLEOTIDE SEQUENCE</scope>
    <source>
        <strain evidence="4">CBS 102054</strain>
    </source>
</reference>
<dbReference type="InterPro" id="IPR058525">
    <property type="entry name" value="DUF8212"/>
</dbReference>
<protein>
    <recommendedName>
        <fullName evidence="6">Vegetative incompatibility protein HET-E-1</fullName>
    </recommendedName>
</protein>
<dbReference type="GeneID" id="85475767"/>
<evidence type="ECO:0000313" key="4">
    <source>
        <dbReference type="EMBL" id="KAK1633505.1"/>
    </source>
</evidence>
<dbReference type="EMBL" id="JAHMHQ010000017">
    <property type="protein sequence ID" value="KAK1633505.1"/>
    <property type="molecule type" value="Genomic_DNA"/>
</dbReference>
<feature type="region of interest" description="Disordered" evidence="1">
    <location>
        <begin position="377"/>
        <end position="461"/>
    </location>
</feature>
<feature type="domain" description="DUF8212" evidence="3">
    <location>
        <begin position="221"/>
        <end position="247"/>
    </location>
</feature>
<evidence type="ECO:0008006" key="6">
    <source>
        <dbReference type="Google" id="ProtNLM"/>
    </source>
</evidence>
<dbReference type="Pfam" id="PF26640">
    <property type="entry name" value="DUF8212"/>
    <property type="match status" value="1"/>
</dbReference>
<dbReference type="InterPro" id="IPR010730">
    <property type="entry name" value="HET"/>
</dbReference>
<feature type="domain" description="Heterokaryon incompatibility" evidence="2">
    <location>
        <begin position="41"/>
        <end position="100"/>
    </location>
</feature>